<evidence type="ECO:0000259" key="3">
    <source>
        <dbReference type="SMART" id="SM00460"/>
    </source>
</evidence>
<feature type="transmembrane region" description="Helical" evidence="2">
    <location>
        <begin position="149"/>
        <end position="167"/>
    </location>
</feature>
<keyword evidence="2" id="KW-0812">Transmembrane</keyword>
<dbReference type="InterPro" id="IPR052901">
    <property type="entry name" value="Bact_TGase-like"/>
</dbReference>
<dbReference type="InterPro" id="IPR038765">
    <property type="entry name" value="Papain-like_cys_pep_sf"/>
</dbReference>
<feature type="transmembrane region" description="Helical" evidence="2">
    <location>
        <begin position="613"/>
        <end position="632"/>
    </location>
</feature>
<feature type="domain" description="Transglutaminase-like" evidence="3">
    <location>
        <begin position="486"/>
        <end position="556"/>
    </location>
</feature>
<proteinExistence type="predicted"/>
<feature type="transmembrane region" description="Helical" evidence="2">
    <location>
        <begin position="59"/>
        <end position="76"/>
    </location>
</feature>
<dbReference type="Proteomes" id="UP000279994">
    <property type="component" value="Unassembled WGS sequence"/>
</dbReference>
<feature type="transmembrane region" description="Helical" evidence="2">
    <location>
        <begin position="36"/>
        <end position="54"/>
    </location>
</feature>
<keyword evidence="5" id="KW-1185">Reference proteome</keyword>
<dbReference type="InterPro" id="IPR021878">
    <property type="entry name" value="TgpA_N"/>
</dbReference>
<name>A0A3N0GUZ0_9ACTN</name>
<reference evidence="4 5" key="1">
    <citation type="submission" date="2018-11" db="EMBL/GenBank/DDBJ databases">
        <authorList>
            <person name="Li F."/>
        </authorList>
    </citation>
    <scope>NUCLEOTIDE SEQUENCE [LARGE SCALE GENOMIC DNA]</scope>
    <source>
        <strain evidence="4 5">Gsoil 818</strain>
    </source>
</reference>
<dbReference type="PANTHER" id="PTHR42736">
    <property type="entry name" value="PROTEIN-GLUTAMINE GAMMA-GLUTAMYLTRANSFERASE"/>
    <property type="match status" value="1"/>
</dbReference>
<evidence type="ECO:0000313" key="4">
    <source>
        <dbReference type="EMBL" id="RNM15952.1"/>
    </source>
</evidence>
<protein>
    <recommendedName>
        <fullName evidence="3">Transglutaminase-like domain-containing protein</fullName>
    </recommendedName>
</protein>
<organism evidence="4 5">
    <name type="scientific">Nocardioides pocheonensis</name>
    <dbReference type="NCBI Taxonomy" id="661485"/>
    <lineage>
        <taxon>Bacteria</taxon>
        <taxon>Bacillati</taxon>
        <taxon>Actinomycetota</taxon>
        <taxon>Actinomycetes</taxon>
        <taxon>Propionibacteriales</taxon>
        <taxon>Nocardioidaceae</taxon>
        <taxon>Nocardioides</taxon>
    </lineage>
</organism>
<evidence type="ECO:0000313" key="5">
    <source>
        <dbReference type="Proteomes" id="UP000279994"/>
    </source>
</evidence>
<dbReference type="EMBL" id="RJSF01000019">
    <property type="protein sequence ID" value="RNM15952.1"/>
    <property type="molecule type" value="Genomic_DNA"/>
</dbReference>
<evidence type="ECO:0000256" key="2">
    <source>
        <dbReference type="SAM" id="Phobius"/>
    </source>
</evidence>
<feature type="region of interest" description="Disordered" evidence="1">
    <location>
        <begin position="554"/>
        <end position="605"/>
    </location>
</feature>
<dbReference type="RefSeq" id="WP_123222206.1">
    <property type="nucleotide sequence ID" value="NZ_RJSF01000019.1"/>
</dbReference>
<dbReference type="Pfam" id="PF11992">
    <property type="entry name" value="TgpA_N"/>
    <property type="match status" value="1"/>
</dbReference>
<evidence type="ECO:0000256" key="1">
    <source>
        <dbReference type="SAM" id="MobiDB-lite"/>
    </source>
</evidence>
<accession>A0A3N0GUZ0</accession>
<dbReference type="OrthoDB" id="9804023at2"/>
<dbReference type="InterPro" id="IPR002931">
    <property type="entry name" value="Transglutaminase-like"/>
</dbReference>
<dbReference type="AlphaFoldDB" id="A0A3N0GUZ0"/>
<gene>
    <name evidence="4" type="ORF">EFL26_07255</name>
</gene>
<keyword evidence="2" id="KW-1133">Transmembrane helix</keyword>
<feature type="transmembrane region" description="Helical" evidence="2">
    <location>
        <begin position="125"/>
        <end position="142"/>
    </location>
</feature>
<feature type="transmembrane region" description="Helical" evidence="2">
    <location>
        <begin position="5"/>
        <end position="24"/>
    </location>
</feature>
<dbReference type="Gene3D" id="3.10.620.30">
    <property type="match status" value="1"/>
</dbReference>
<dbReference type="SMART" id="SM00460">
    <property type="entry name" value="TGc"/>
    <property type="match status" value="1"/>
</dbReference>
<comment type="caution">
    <text evidence="4">The sequence shown here is derived from an EMBL/GenBank/DDBJ whole genome shotgun (WGS) entry which is preliminary data.</text>
</comment>
<dbReference type="SUPFAM" id="SSF54001">
    <property type="entry name" value="Cysteine proteinases"/>
    <property type="match status" value="1"/>
</dbReference>
<dbReference type="PANTHER" id="PTHR42736:SF1">
    <property type="entry name" value="PROTEIN-GLUTAMINE GAMMA-GLUTAMYLTRANSFERASE"/>
    <property type="match status" value="1"/>
</dbReference>
<sequence length="778" mass="83727">MTARLLSRVGVATLAATMAWVALWSWGGLVEKPGRFLGAALFGALLVVVVGALARTARWPWYAVLPAQVVVVLTWLDHRYAAADAWAGWVPTLSSVQAVAGRIRDGADAVNAYASPVSAEHPETYAYLLAASMLVLLATDLFACGLRRVPWAGLPVIVTLTVPISVLESNLSWVVFVGTAMLFMMLLATEETQRVLGWGRSVAGRGERIDSLDQVVNGASVRGSALRIGALATAGALAVPVFVPVSHGLFKGGNGPGNGNGANNSVTLRNPIVDLRRDLITKDHIPLVEVRTTADPTYLRLTVLDQFNGVEWQPSARRLAESNKAAGDLPTAPGLVRTAPGSEADWTLQLDPGFDSTWLPTPYPTRRISVPRGDWRYDLRTMDIATVDKAPTAGLAYQLTSFTPRLSPTTLRTALRAPEDVLKPMTSVPGNRPSVVTRIAQEVTAGATSDYDRMVMLQNWFRNTGGFSYSLAPAAGSGIPQLVRFLTTDKVGYCEQFAAAMAVMARTLGIPARVAVGFLAPHPQPDGSYRYTSDDLHAWPEIYFSGSGWVRFEPTPASRTGEPPSWTIGGGQTGPAAAPSVTAAPRDQTNTQARKNQHRDTASSASSRASNRLAWIVALLGLAIVLGLPRLIRSRQRRLRLDDHRSGPRSDDAHALAEGAWQELLATARDLGIGLPVQRSVRDVAVALRRRAMPGSEALRRLDELVLFVERARYGRPFALDPATRQRVVEAVEVWTEVLAASVPAARVRLASVFPRSVLDRGDAAPLMDRSVEMAGAG</sequence>
<keyword evidence="2" id="KW-0472">Membrane</keyword>
<dbReference type="Pfam" id="PF01841">
    <property type="entry name" value="Transglut_core"/>
    <property type="match status" value="1"/>
</dbReference>